<protein>
    <submittedName>
        <fullName evidence="2">TIGR01906 family membrane protein</fullName>
    </submittedName>
</protein>
<reference evidence="2 3" key="1">
    <citation type="journal article" date="2017" name="Genome Med.">
        <title>A novel Ruminococcus gnavus clade enriched in inflammatory bowel disease patients.</title>
        <authorList>
            <person name="Hall A.B."/>
            <person name="Yassour M."/>
            <person name="Sauk J."/>
            <person name="Garner A."/>
            <person name="Jiang X."/>
            <person name="Arthur T."/>
            <person name="Lagoudas G.K."/>
            <person name="Vatanen T."/>
            <person name="Fornelos N."/>
            <person name="Wilson R."/>
            <person name="Bertha M."/>
            <person name="Cohen M."/>
            <person name="Garber J."/>
            <person name="Khalili H."/>
            <person name="Gevers D."/>
            <person name="Ananthakrishnan A.N."/>
            <person name="Kugathasan S."/>
            <person name="Lander E.S."/>
            <person name="Blainey P."/>
            <person name="Vlamakis H."/>
            <person name="Xavier R.J."/>
            <person name="Huttenhower C."/>
        </authorList>
    </citation>
    <scope>NUCLEOTIDE SEQUENCE [LARGE SCALE GENOMIC DNA]</scope>
    <source>
        <strain evidence="2 3">RJX1118</strain>
    </source>
</reference>
<dbReference type="RefSeq" id="WP_101878935.1">
    <property type="nucleotide sequence ID" value="NZ_NIHM01000001.1"/>
</dbReference>
<feature type="transmembrane region" description="Helical" evidence="1">
    <location>
        <begin position="138"/>
        <end position="159"/>
    </location>
</feature>
<feature type="transmembrane region" description="Helical" evidence="1">
    <location>
        <begin position="102"/>
        <end position="126"/>
    </location>
</feature>
<feature type="transmembrane region" description="Helical" evidence="1">
    <location>
        <begin position="199"/>
        <end position="222"/>
    </location>
</feature>
<dbReference type="InterPro" id="IPR010178">
    <property type="entry name" value="Lit"/>
</dbReference>
<keyword evidence="1" id="KW-0812">Transmembrane</keyword>
<accession>A0A2N5NMN4</accession>
<evidence type="ECO:0000256" key="1">
    <source>
        <dbReference type="SAM" id="Phobius"/>
    </source>
</evidence>
<organism evidence="2 3">
    <name type="scientific">Mediterraneibacter gnavus</name>
    <name type="common">Ruminococcus gnavus</name>
    <dbReference type="NCBI Taxonomy" id="33038"/>
    <lineage>
        <taxon>Bacteria</taxon>
        <taxon>Bacillati</taxon>
        <taxon>Bacillota</taxon>
        <taxon>Clostridia</taxon>
        <taxon>Lachnospirales</taxon>
        <taxon>Lachnospiraceae</taxon>
        <taxon>Mediterraneibacter</taxon>
    </lineage>
</organism>
<evidence type="ECO:0000313" key="3">
    <source>
        <dbReference type="Proteomes" id="UP000234849"/>
    </source>
</evidence>
<sequence>MKKVQWFLGIVFSLALILVLLISSFQFAAYGDFGFYEKEYKKYDVASDLDMELKDVMYVTYEMMDYLIGDRENLDVYTVVEGKEQDFFNEQDKLHMADVKNLFLGGLMVRRVSAAVMLLCLFVLWVTKANWKKILARGYQIGLGIATAGVAFLAGALIVDFNTAFTVFHEIFFTNDLWLFDPAEDYMIRMLPEVFFYDMALRIGGIFIISMLIFLAVSVFLARQAKKDENERKIKSTYE</sequence>
<dbReference type="NCBIfam" id="TIGR01906">
    <property type="entry name" value="integ_TIGR01906"/>
    <property type="match status" value="1"/>
</dbReference>
<keyword evidence="1" id="KW-0472">Membrane</keyword>
<dbReference type="Proteomes" id="UP000234849">
    <property type="component" value="Unassembled WGS sequence"/>
</dbReference>
<name>A0A2N5NMN4_MEDGN</name>
<comment type="caution">
    <text evidence="2">The sequence shown here is derived from an EMBL/GenBank/DDBJ whole genome shotgun (WGS) entry which is preliminary data.</text>
</comment>
<keyword evidence="1" id="KW-1133">Transmembrane helix</keyword>
<dbReference type="EMBL" id="NIHM01000001">
    <property type="protein sequence ID" value="PLT58149.1"/>
    <property type="molecule type" value="Genomic_DNA"/>
</dbReference>
<dbReference type="Pfam" id="PF07314">
    <property type="entry name" value="Lit"/>
    <property type="match status" value="1"/>
</dbReference>
<gene>
    <name evidence="2" type="ORF">CDL18_00785</name>
</gene>
<evidence type="ECO:0000313" key="2">
    <source>
        <dbReference type="EMBL" id="PLT58149.1"/>
    </source>
</evidence>
<proteinExistence type="predicted"/>
<dbReference type="AlphaFoldDB" id="A0A2N5NMN4"/>